<dbReference type="RefSeq" id="WP_376919924.1">
    <property type="nucleotide sequence ID" value="NZ_JBHRSW010000014.1"/>
</dbReference>
<evidence type="ECO:0000313" key="9">
    <source>
        <dbReference type="Proteomes" id="UP001595478"/>
    </source>
</evidence>
<dbReference type="InterPro" id="IPR032466">
    <property type="entry name" value="Metal_Hydrolase"/>
</dbReference>
<feature type="domain" description="Adenosine deaminase" evidence="7">
    <location>
        <begin position="3"/>
        <end position="326"/>
    </location>
</feature>
<dbReference type="EMBL" id="JBHRSW010000014">
    <property type="protein sequence ID" value="MFC3121792.1"/>
    <property type="molecule type" value="Genomic_DNA"/>
</dbReference>
<dbReference type="SUPFAM" id="SSF51556">
    <property type="entry name" value="Metallo-dependent hydrolases"/>
    <property type="match status" value="1"/>
</dbReference>
<dbReference type="Pfam" id="PF00962">
    <property type="entry name" value="A_deaminase"/>
    <property type="match status" value="1"/>
</dbReference>
<dbReference type="InterPro" id="IPR006330">
    <property type="entry name" value="Ado/ade_deaminase"/>
</dbReference>
<reference evidence="9" key="1">
    <citation type="journal article" date="2019" name="Int. J. Syst. Evol. Microbiol.">
        <title>The Global Catalogue of Microorganisms (GCM) 10K type strain sequencing project: providing services to taxonomists for standard genome sequencing and annotation.</title>
        <authorList>
            <consortium name="The Broad Institute Genomics Platform"/>
            <consortium name="The Broad Institute Genome Sequencing Center for Infectious Disease"/>
            <person name="Wu L."/>
            <person name="Ma J."/>
        </authorList>
    </citation>
    <scope>NUCLEOTIDE SEQUENCE [LARGE SCALE GENOMIC DNA]</scope>
    <source>
        <strain evidence="9">KCTC 52473</strain>
    </source>
</reference>
<organism evidence="8 9">
    <name type="scientific">Agaribacter flavus</name>
    <dbReference type="NCBI Taxonomy" id="1902781"/>
    <lineage>
        <taxon>Bacteria</taxon>
        <taxon>Pseudomonadati</taxon>
        <taxon>Pseudomonadota</taxon>
        <taxon>Gammaproteobacteria</taxon>
        <taxon>Alteromonadales</taxon>
        <taxon>Alteromonadaceae</taxon>
        <taxon>Agaribacter</taxon>
    </lineage>
</organism>
<evidence type="ECO:0000259" key="7">
    <source>
        <dbReference type="Pfam" id="PF00962"/>
    </source>
</evidence>
<evidence type="ECO:0000256" key="5">
    <source>
        <dbReference type="ARBA" id="ARBA00022801"/>
    </source>
</evidence>
<evidence type="ECO:0000256" key="1">
    <source>
        <dbReference type="ARBA" id="ARBA00001947"/>
    </source>
</evidence>
<gene>
    <name evidence="8" type="primary">add</name>
    <name evidence="8" type="ORF">ACFOHL_09185</name>
</gene>
<evidence type="ECO:0000313" key="8">
    <source>
        <dbReference type="EMBL" id="MFC3121792.1"/>
    </source>
</evidence>
<keyword evidence="4" id="KW-0479">Metal-binding</keyword>
<keyword evidence="6" id="KW-0862">Zinc</keyword>
<dbReference type="PANTHER" id="PTHR11409">
    <property type="entry name" value="ADENOSINE DEAMINASE"/>
    <property type="match status" value="1"/>
</dbReference>
<comment type="cofactor">
    <cofactor evidence="1">
        <name>Zn(2+)</name>
        <dbReference type="ChEBI" id="CHEBI:29105"/>
    </cofactor>
</comment>
<keyword evidence="9" id="KW-1185">Reference proteome</keyword>
<proteinExistence type="inferred from homology"/>
<evidence type="ECO:0000256" key="2">
    <source>
        <dbReference type="ARBA" id="ARBA00006676"/>
    </source>
</evidence>
<dbReference type="GO" id="GO:0016787">
    <property type="term" value="F:hydrolase activity"/>
    <property type="evidence" value="ECO:0007669"/>
    <property type="project" value="UniProtKB-KW"/>
</dbReference>
<dbReference type="EC" id="3.5.4.4" evidence="3"/>
<protein>
    <recommendedName>
        <fullName evidence="3">adenosine deaminase</fullName>
        <ecNumber evidence="3">3.5.4.4</ecNumber>
    </recommendedName>
</protein>
<comment type="similarity">
    <text evidence="2">Belongs to the metallo-dependent hydrolases superfamily. Adenosine and AMP deaminases family.</text>
</comment>
<dbReference type="Gene3D" id="3.20.20.140">
    <property type="entry name" value="Metal-dependent hydrolases"/>
    <property type="match status" value="1"/>
</dbReference>
<name>A0ABV7FSH8_9ALTE</name>
<dbReference type="PANTHER" id="PTHR11409:SF43">
    <property type="entry name" value="ADENOSINE DEAMINASE"/>
    <property type="match status" value="1"/>
</dbReference>
<dbReference type="InterPro" id="IPR001365">
    <property type="entry name" value="A_deaminase_dom"/>
</dbReference>
<evidence type="ECO:0000256" key="3">
    <source>
        <dbReference type="ARBA" id="ARBA00012784"/>
    </source>
</evidence>
<accession>A0ABV7FSH8</accession>
<keyword evidence="5 8" id="KW-0378">Hydrolase</keyword>
<comment type="caution">
    <text evidence="8">The sequence shown here is derived from an EMBL/GenBank/DDBJ whole genome shotgun (WGS) entry which is preliminary data.</text>
</comment>
<dbReference type="NCBIfam" id="TIGR01430">
    <property type="entry name" value="aden_deam"/>
    <property type="match status" value="1"/>
</dbReference>
<sequence length="326" mass="35606">MLPLLDLHRHLDGNIRPSTILDIASKKGLPLARHSLQTLQDLIFIKDKTSDLLAFLQKLDYGVSILTSAEDCYRVAYENVEDAYNEGLAYVELRFSPYYMAISHQLAMHEVIDAVISGVAAGERDFSIKANLIGILSRSFGATNCMNELEAILSRKNNFVAVDLAGDEKAFPAKLFASHFERVRDAGLAATVHAGEADGAQSIWDAIKYLGASRIGHGVAAIDDDALMGYLAEHKIGIEACLTSNYQTGAWSDLPSHPLRTFLAKGIPVSLHTDDPGVSNITLRDEFKLAQSLFNLSCAEVEQLKLNAIEQAFLSDGDKQDLLKGV</sequence>
<evidence type="ECO:0000256" key="6">
    <source>
        <dbReference type="ARBA" id="ARBA00022833"/>
    </source>
</evidence>
<dbReference type="Proteomes" id="UP001595478">
    <property type="component" value="Unassembled WGS sequence"/>
</dbReference>
<dbReference type="NCBIfam" id="NF006846">
    <property type="entry name" value="PRK09358.1-1"/>
    <property type="match status" value="1"/>
</dbReference>
<evidence type="ECO:0000256" key="4">
    <source>
        <dbReference type="ARBA" id="ARBA00022723"/>
    </source>
</evidence>